<dbReference type="InterPro" id="IPR052948">
    <property type="entry name" value="Low_temp-induced_all0457"/>
</dbReference>
<dbReference type="KEGG" id="bvv:BHK69_18575"/>
<reference evidence="1 2" key="1">
    <citation type="journal article" date="2015" name="Antonie Van Leeuwenhoek">
        <title>Bosea vaviloviae sp. nov., a new species of slow-growing rhizobia isolated from nodules of the relict species Vavilovia formosa (Stev.) Fed.</title>
        <authorList>
            <person name="Safronova V.I."/>
            <person name="Kuznetsova I.G."/>
            <person name="Sazanova A.L."/>
            <person name="Kimeklis A.K."/>
            <person name="Belimov A.A."/>
            <person name="Andronov E.E."/>
            <person name="Pinaev A.G."/>
            <person name="Chizhevskaya E.P."/>
            <person name="Pukhaev A.R."/>
            <person name="Popov K.P."/>
            <person name="Willems A."/>
            <person name="Tikhonovich I.A."/>
        </authorList>
    </citation>
    <scope>NUCLEOTIDE SEQUENCE [LARGE SCALE GENOMIC DNA]</scope>
    <source>
        <strain evidence="1 2">Vaf18</strain>
    </source>
</reference>
<dbReference type="PANTHER" id="PTHR36109">
    <property type="entry name" value="MEMBRANE PROTEIN-RELATED"/>
    <property type="match status" value="1"/>
</dbReference>
<protein>
    <recommendedName>
        <fullName evidence="3">General stress protein 17M-like domain-containing protein</fullName>
    </recommendedName>
</protein>
<proteinExistence type="predicted"/>
<organism evidence="1 2">
    <name type="scientific">Bosea vaviloviae</name>
    <dbReference type="NCBI Taxonomy" id="1526658"/>
    <lineage>
        <taxon>Bacteria</taxon>
        <taxon>Pseudomonadati</taxon>
        <taxon>Pseudomonadota</taxon>
        <taxon>Alphaproteobacteria</taxon>
        <taxon>Hyphomicrobiales</taxon>
        <taxon>Boseaceae</taxon>
        <taxon>Bosea</taxon>
    </lineage>
</organism>
<dbReference type="AlphaFoldDB" id="A0A1D7UB68"/>
<sequence>MRTIIRSYEHYEDARNVVVRLEQAGVAAVDVSLIGRQATGDDNAAEGAGLGGAIGGGAGFLAGLGIIALPGIGPVVAAGWLVSTLTGAAAGALAGGLIGALSDAGVEIRDAHYYTETVRRGGAIVSVRVADKSASPVEKIMNAGRPIDAESRRAAYEREGWTAFDERAGPYRPASWSDLT</sequence>
<dbReference type="STRING" id="1526658.BHK69_18575"/>
<dbReference type="PANTHER" id="PTHR36109:SF2">
    <property type="entry name" value="MEMBRANE PROTEIN"/>
    <property type="match status" value="1"/>
</dbReference>
<dbReference type="RefSeq" id="WP_069693785.1">
    <property type="nucleotide sequence ID" value="NZ_CP017147.1"/>
</dbReference>
<name>A0A1D7UB68_9HYPH</name>
<evidence type="ECO:0000313" key="2">
    <source>
        <dbReference type="Proteomes" id="UP000094969"/>
    </source>
</evidence>
<evidence type="ECO:0008006" key="3">
    <source>
        <dbReference type="Google" id="ProtNLM"/>
    </source>
</evidence>
<dbReference type="Proteomes" id="UP000094969">
    <property type="component" value="Chromosome"/>
</dbReference>
<dbReference type="EMBL" id="CP017147">
    <property type="protein sequence ID" value="AOO84599.1"/>
    <property type="molecule type" value="Genomic_DNA"/>
</dbReference>
<evidence type="ECO:0000313" key="1">
    <source>
        <dbReference type="EMBL" id="AOO84599.1"/>
    </source>
</evidence>
<keyword evidence="2" id="KW-1185">Reference proteome</keyword>
<gene>
    <name evidence="1" type="ORF">BHK69_18575</name>
</gene>
<accession>A0A1D7UB68</accession>
<dbReference type="OrthoDB" id="8455189at2"/>